<dbReference type="GeneID" id="28739395"/>
<evidence type="ECO:0000313" key="1">
    <source>
        <dbReference type="EMBL" id="KPI43225.1"/>
    </source>
</evidence>
<gene>
    <name evidence="1" type="ORF">AB675_7168</name>
</gene>
<dbReference type="EMBL" id="LFJN01000005">
    <property type="protein sequence ID" value="KPI43225.1"/>
    <property type="molecule type" value="Genomic_DNA"/>
</dbReference>
<evidence type="ECO:0000313" key="2">
    <source>
        <dbReference type="Proteomes" id="UP000038010"/>
    </source>
</evidence>
<comment type="caution">
    <text evidence="1">The sequence shown here is derived from an EMBL/GenBank/DDBJ whole genome shotgun (WGS) entry which is preliminary data.</text>
</comment>
<dbReference type="RefSeq" id="XP_018003188.1">
    <property type="nucleotide sequence ID" value="XM_018147515.1"/>
</dbReference>
<keyword evidence="2" id="KW-1185">Reference proteome</keyword>
<sequence length="512" mass="58800">MNAPTGSQYQHYVPQFILRKFSDFVRPGRDTYQNRKDFDRAEKKAKKKARVNVFSCSPDFSTWQLEQHSCAKVFGIYDMYEAAGSGSASTPEPDGSQAVGEIEKLLSGLELAASKIIEKIEHAFSQGTGSFTITRPDKDLLRRFIFIMTYRSRKFHQRFSHQQPEYTSNDREQLLEYMRSKGFSSPREVWLEAIRAFIEVDLTQGVLEGVDWLMGRAYPPDVQWLRKNMITTYLCFCTPEDADDEFLLPQNAYGVYEGPTYHENWLDWHTFFPIHHRVMIVLRNRFLGPFPPSSVGGSEARDVAGREIAMTVLTARFPNKTKARSWLEHMPVTRPSPHYRSVPTQDGEVPTILVSGGVSDAIVTSHLVFAEQESTYSFQLHRLPHLFTQRINAIYLEEAIATDTVIYKSANGLRRALEWYLEETPHLKDTVTTTPEQYEHLLHGLDAEMVERLREGIREELEKLPEYRRKPYLQMLEAIARDLGSSCTARYNILPATSGPFMELFARPTASA</sequence>
<accession>A0A0N1P302</accession>
<dbReference type="OrthoDB" id="5340163at2759"/>
<dbReference type="AlphaFoldDB" id="A0A0N1P302"/>
<reference evidence="1 2" key="1">
    <citation type="submission" date="2015-06" db="EMBL/GenBank/DDBJ databases">
        <title>Draft genome of the ant-associated black yeast Phialophora attae CBS 131958.</title>
        <authorList>
            <person name="Moreno L.F."/>
            <person name="Stielow B.J."/>
            <person name="de Hoog S."/>
            <person name="Vicente V.A."/>
            <person name="Weiss V.A."/>
            <person name="de Vries M."/>
            <person name="Cruz L.M."/>
            <person name="Souza E.M."/>
        </authorList>
    </citation>
    <scope>NUCLEOTIDE SEQUENCE [LARGE SCALE GENOMIC DNA]</scope>
    <source>
        <strain evidence="1 2">CBS 131958</strain>
    </source>
</reference>
<evidence type="ECO:0008006" key="3">
    <source>
        <dbReference type="Google" id="ProtNLM"/>
    </source>
</evidence>
<name>A0A0N1P302_9EURO</name>
<dbReference type="Pfam" id="PF14022">
    <property type="entry name" value="DUF4238"/>
    <property type="match status" value="1"/>
</dbReference>
<dbReference type="Proteomes" id="UP000038010">
    <property type="component" value="Unassembled WGS sequence"/>
</dbReference>
<organism evidence="1 2">
    <name type="scientific">Cyphellophora attinorum</name>
    <dbReference type="NCBI Taxonomy" id="1664694"/>
    <lineage>
        <taxon>Eukaryota</taxon>
        <taxon>Fungi</taxon>
        <taxon>Dikarya</taxon>
        <taxon>Ascomycota</taxon>
        <taxon>Pezizomycotina</taxon>
        <taxon>Eurotiomycetes</taxon>
        <taxon>Chaetothyriomycetidae</taxon>
        <taxon>Chaetothyriales</taxon>
        <taxon>Cyphellophoraceae</taxon>
        <taxon>Cyphellophora</taxon>
    </lineage>
</organism>
<protein>
    <recommendedName>
        <fullName evidence="3">DUF4238 domain-containing protein</fullName>
    </recommendedName>
</protein>
<proteinExistence type="predicted"/>
<dbReference type="InterPro" id="IPR025332">
    <property type="entry name" value="DUF4238"/>
</dbReference>
<dbReference type="VEuPathDB" id="FungiDB:AB675_7168"/>